<gene>
    <name evidence="3" type="ORF">GCM10025862_15870</name>
</gene>
<evidence type="ECO:0000256" key="1">
    <source>
        <dbReference type="SAM" id="MobiDB-lite"/>
    </source>
</evidence>
<dbReference type="Proteomes" id="UP001157109">
    <property type="component" value="Unassembled WGS sequence"/>
</dbReference>
<dbReference type="Gene3D" id="3.10.580.10">
    <property type="entry name" value="CBS-domain"/>
    <property type="match status" value="1"/>
</dbReference>
<protein>
    <recommendedName>
        <fullName evidence="2">CBS domain-containing protein</fullName>
    </recommendedName>
</protein>
<sequence length="127" mass="13585">MRPGTVEFTEPSALARNEVNAAYVLGDRARVLGIVTDGDLSSAIGAGVTDLRSIVSQDFRRVRPDDLVGSFMEHAGRHAVPITVVGNDGRLVGVVTRAEILSSLSDNQHVHQEPRPDTHGTEDTVTS</sequence>
<dbReference type="Pfam" id="PF00571">
    <property type="entry name" value="CBS"/>
    <property type="match status" value="1"/>
</dbReference>
<name>A0ABQ6HMD8_9MICO</name>
<evidence type="ECO:0000259" key="2">
    <source>
        <dbReference type="Pfam" id="PF00571"/>
    </source>
</evidence>
<accession>A0ABQ6HMD8</accession>
<feature type="region of interest" description="Disordered" evidence="1">
    <location>
        <begin position="104"/>
        <end position="127"/>
    </location>
</feature>
<reference evidence="4" key="1">
    <citation type="journal article" date="2019" name="Int. J. Syst. Evol. Microbiol.">
        <title>The Global Catalogue of Microorganisms (GCM) 10K type strain sequencing project: providing services to taxonomists for standard genome sequencing and annotation.</title>
        <authorList>
            <consortium name="The Broad Institute Genomics Platform"/>
            <consortium name="The Broad Institute Genome Sequencing Center for Infectious Disease"/>
            <person name="Wu L."/>
            <person name="Ma J."/>
        </authorList>
    </citation>
    <scope>NUCLEOTIDE SEQUENCE [LARGE SCALE GENOMIC DNA]</scope>
    <source>
        <strain evidence="4">NBRC 105830</strain>
    </source>
</reference>
<dbReference type="InterPro" id="IPR046342">
    <property type="entry name" value="CBS_dom_sf"/>
</dbReference>
<dbReference type="InterPro" id="IPR000644">
    <property type="entry name" value="CBS_dom"/>
</dbReference>
<keyword evidence="4" id="KW-1185">Reference proteome</keyword>
<dbReference type="CDD" id="cd02205">
    <property type="entry name" value="CBS_pair_SF"/>
    <property type="match status" value="1"/>
</dbReference>
<feature type="domain" description="CBS" evidence="2">
    <location>
        <begin position="53"/>
        <end position="105"/>
    </location>
</feature>
<comment type="caution">
    <text evidence="3">The sequence shown here is derived from an EMBL/GenBank/DDBJ whole genome shotgun (WGS) entry which is preliminary data.</text>
</comment>
<proteinExistence type="predicted"/>
<evidence type="ECO:0000313" key="4">
    <source>
        <dbReference type="Proteomes" id="UP001157109"/>
    </source>
</evidence>
<organism evidence="3 4">
    <name type="scientific">Arsenicicoccus piscis</name>
    <dbReference type="NCBI Taxonomy" id="673954"/>
    <lineage>
        <taxon>Bacteria</taxon>
        <taxon>Bacillati</taxon>
        <taxon>Actinomycetota</taxon>
        <taxon>Actinomycetes</taxon>
        <taxon>Micrococcales</taxon>
        <taxon>Intrasporangiaceae</taxon>
        <taxon>Arsenicicoccus</taxon>
    </lineage>
</organism>
<dbReference type="EMBL" id="BSUJ01000001">
    <property type="protein sequence ID" value="GMA19566.1"/>
    <property type="molecule type" value="Genomic_DNA"/>
</dbReference>
<dbReference type="SUPFAM" id="SSF54631">
    <property type="entry name" value="CBS-domain pair"/>
    <property type="match status" value="1"/>
</dbReference>
<evidence type="ECO:0000313" key="3">
    <source>
        <dbReference type="EMBL" id="GMA19566.1"/>
    </source>
</evidence>
<feature type="compositionally biased region" description="Basic and acidic residues" evidence="1">
    <location>
        <begin position="108"/>
        <end position="127"/>
    </location>
</feature>